<name>A0A3P6AVG4_BRACM</name>
<gene>
    <name evidence="2" type="ORF">BRAA02T06641Z</name>
</gene>
<keyword evidence="1" id="KW-0175">Coiled coil</keyword>
<protein>
    <recommendedName>
        <fullName evidence="3">Remorin C-terminal domain-containing protein</fullName>
    </recommendedName>
</protein>
<accession>A0A3P6AVG4</accession>
<organism evidence="2">
    <name type="scientific">Brassica campestris</name>
    <name type="common">Field mustard</name>
    <dbReference type="NCBI Taxonomy" id="3711"/>
    <lineage>
        <taxon>Eukaryota</taxon>
        <taxon>Viridiplantae</taxon>
        <taxon>Streptophyta</taxon>
        <taxon>Embryophyta</taxon>
        <taxon>Tracheophyta</taxon>
        <taxon>Spermatophyta</taxon>
        <taxon>Magnoliopsida</taxon>
        <taxon>eudicotyledons</taxon>
        <taxon>Gunneridae</taxon>
        <taxon>Pentapetalae</taxon>
        <taxon>rosids</taxon>
        <taxon>malvids</taxon>
        <taxon>Brassicales</taxon>
        <taxon>Brassicaceae</taxon>
        <taxon>Brassiceae</taxon>
        <taxon>Brassica</taxon>
    </lineage>
</organism>
<sequence length="54" mass="6825">MGPAVELWKEREMDKTRKKYERLSEKIMLWEEKKKKKKQRESFIEQREVLKRQS</sequence>
<dbReference type="AlphaFoldDB" id="A0A3P6AVG4"/>
<evidence type="ECO:0000256" key="1">
    <source>
        <dbReference type="SAM" id="Coils"/>
    </source>
</evidence>
<reference evidence="2" key="1">
    <citation type="submission" date="2018-11" db="EMBL/GenBank/DDBJ databases">
        <authorList>
            <consortium name="Genoscope - CEA"/>
            <person name="William W."/>
        </authorList>
    </citation>
    <scope>NUCLEOTIDE SEQUENCE</scope>
</reference>
<feature type="coiled-coil region" evidence="1">
    <location>
        <begin position="13"/>
        <end position="53"/>
    </location>
</feature>
<dbReference type="EMBL" id="LR031573">
    <property type="protein sequence ID" value="VDC88078.1"/>
    <property type="molecule type" value="Genomic_DNA"/>
</dbReference>
<evidence type="ECO:0000313" key="2">
    <source>
        <dbReference type="EMBL" id="VDC88078.1"/>
    </source>
</evidence>
<proteinExistence type="predicted"/>
<evidence type="ECO:0008006" key="3">
    <source>
        <dbReference type="Google" id="ProtNLM"/>
    </source>
</evidence>